<name>A0ABU9XJG3_9BACI</name>
<keyword evidence="2" id="KW-1185">Reference proteome</keyword>
<sequence>MDHQFLSVEEFNELIQQWGGQTVKITKHEMDDIDQTIMKLQHISYDRNTRRIDDYVPMHSLQLNGEGQIETLAEMSSQPLPSPVYEIPLQDNTLYEFDGHKFFITTDRGVYKIELTNS</sequence>
<comment type="caution">
    <text evidence="1">The sequence shown here is derived from an EMBL/GenBank/DDBJ whole genome shotgun (WGS) entry which is preliminary data.</text>
</comment>
<dbReference type="EMBL" id="JBDIML010000002">
    <property type="protein sequence ID" value="MEN2766977.1"/>
    <property type="molecule type" value="Genomic_DNA"/>
</dbReference>
<dbReference type="InterPro" id="IPR058926">
    <property type="entry name" value="YmzB-like"/>
</dbReference>
<evidence type="ECO:0000313" key="2">
    <source>
        <dbReference type="Proteomes" id="UP001444625"/>
    </source>
</evidence>
<protein>
    <submittedName>
        <fullName evidence="1">Uncharacterized protein</fullName>
    </submittedName>
</protein>
<reference evidence="1 2" key="1">
    <citation type="submission" date="2024-05" db="EMBL/GenBank/DDBJ databases">
        <authorList>
            <person name="Haq I."/>
            <person name="Ullah Z."/>
            <person name="Ahmad R."/>
            <person name="Li M."/>
            <person name="Tong Y."/>
        </authorList>
    </citation>
    <scope>NUCLEOTIDE SEQUENCE [LARGE SCALE GENOMIC DNA]</scope>
    <source>
        <strain evidence="1 2">16A2E</strain>
    </source>
</reference>
<dbReference type="RefSeq" id="WP_345824439.1">
    <property type="nucleotide sequence ID" value="NZ_JBDIML010000002.1"/>
</dbReference>
<dbReference type="Pfam" id="PF25846">
    <property type="entry name" value="YmzB"/>
    <property type="match status" value="1"/>
</dbReference>
<gene>
    <name evidence="1" type="ORF">ABC228_07250</name>
</gene>
<accession>A0ABU9XJG3</accession>
<organism evidence="1 2">
    <name type="scientific">Ornithinibacillus xuwenensis</name>
    <dbReference type="NCBI Taxonomy" id="3144668"/>
    <lineage>
        <taxon>Bacteria</taxon>
        <taxon>Bacillati</taxon>
        <taxon>Bacillota</taxon>
        <taxon>Bacilli</taxon>
        <taxon>Bacillales</taxon>
        <taxon>Bacillaceae</taxon>
        <taxon>Ornithinibacillus</taxon>
    </lineage>
</organism>
<proteinExistence type="predicted"/>
<evidence type="ECO:0000313" key="1">
    <source>
        <dbReference type="EMBL" id="MEN2766977.1"/>
    </source>
</evidence>
<dbReference type="Proteomes" id="UP001444625">
    <property type="component" value="Unassembled WGS sequence"/>
</dbReference>